<dbReference type="SUPFAM" id="SSF56801">
    <property type="entry name" value="Acetyl-CoA synthetase-like"/>
    <property type="match status" value="1"/>
</dbReference>
<evidence type="ECO:0000256" key="4">
    <source>
        <dbReference type="ARBA" id="ARBA00022598"/>
    </source>
</evidence>
<dbReference type="PANTHER" id="PTHR24095:SF14">
    <property type="entry name" value="ACETYL-COENZYME A SYNTHETASE 1"/>
    <property type="match status" value="1"/>
</dbReference>
<comment type="caution">
    <text evidence="11">The sequence shown here is derived from an EMBL/GenBank/DDBJ whole genome shotgun (WGS) entry which is preliminary data.</text>
</comment>
<keyword evidence="3" id="KW-0597">Phosphoprotein</keyword>
<organism evidence="11 12">
    <name type="scientific">Blastomonas aquatica</name>
    <dbReference type="NCBI Taxonomy" id="1510276"/>
    <lineage>
        <taxon>Bacteria</taxon>
        <taxon>Pseudomonadati</taxon>
        <taxon>Pseudomonadota</taxon>
        <taxon>Alphaproteobacteria</taxon>
        <taxon>Sphingomonadales</taxon>
        <taxon>Sphingomonadaceae</taxon>
        <taxon>Blastomonas</taxon>
    </lineage>
</organism>
<keyword evidence="6" id="KW-0067">ATP-binding</keyword>
<dbReference type="InterPro" id="IPR018376">
    <property type="entry name" value="Enoyl-CoA_hyd/isom_CS"/>
</dbReference>
<feature type="domain" description="AMP-binding enzyme C-terminal" evidence="10">
    <location>
        <begin position="803"/>
        <end position="872"/>
    </location>
</feature>
<evidence type="ECO:0000256" key="6">
    <source>
        <dbReference type="ARBA" id="ARBA00022840"/>
    </source>
</evidence>
<dbReference type="InterPro" id="IPR000873">
    <property type="entry name" value="AMP-dep_synth/lig_dom"/>
</dbReference>
<sequence>MLFAGRETFVSFAEAEPHAIWESPGIGAAGELRTHAFIPHFSFVQARPLTALVPVAAPAIPPRSNPLTDSASWNAMRNACVADPGAFHGDQARSAICWYLPDHNAWGYFDRDAQAWTGWDDATGAPRALDLAVDYMPWERGLNADDAPHWRWFEGAFTNSGFNEVDRHVLAGHGAEAALIFEGDRWNMSSDNGRGGPVDCYPVSRKQLMLESAKCSLALAALGLKAGDRIALNMPSIPTQIYWTEGAKRAGIIYTPVFGGFSDKTLSDRIADAGAKIVITADGSYRNAQMVPFKTSYTDPALDNFIGVGTAMELLAGALDDPALEVSEAAHARITDAVTELLDGEVTVERSDVMRGVGRALDDLAQGSGMSAAQAANLRMAIASALVDSPPRVDAVVVVRHTAQPDLVWNKGRDHWSHDLTGQASAQILEATRSIGIDVADEAALLALPDADFVRAIWAASRPLPVDSEYPNFIIYTSGSTGKPKGVVHVHGGYCAGVAATMPVAFDAAPGDVMFVVADPGWITGQSYLIAGALLTRVTTIITEGSPVFPHAGRFASIIERHKVQIFKAGVTFLKSVMQDPENLKDIQNYDMSSLKVATFCAEPTSPSVQAFAMEHVTPWYINSYWATEHGGIAWTHFYGNTDFPLRADAHTYPLPWIVGDVWVEDADAPDADFGLVRESAGGVPWRRAKNGEKGEIVIALPYPYLTRTIWGDTDKFTLEEHSGGVRINPAWRGDSDRYSSTYWQRWRGTWAYTQGDFAIRHEDGSFSLHGRSDDVINVSGHRIGTEEIEGAILRDKTLDPNSPVGNVLVVGAPHREKGATPIAFVTAVAGRRLTQDDRRRLTDLVRTEKGAVAVPSDFLEVSEFPETRSGKYMRRMVRAIVEGGEIGDTSTLRNPGSIDALQAAVATWRRKQTLAEEQALFERYRYFLIQYNDLDAGDDGARRRVATVTVTNAPVNALNERAIDELVIVVEHLARKDDVIAVVFTGQGTASFVAGADIRQMLEEVNSVEEAGVLPSNAQLAFSKIENMGKPCIAAIQGVALGGGMEFALACHYRIAEPVARFGQPEINLRLLPGYGGTQRLPRLLAERRAGEGLRDALDLILGGRAISADEALEIGAIEQVADASNDVLSLAHGMVREFARHGPESPLGKAFADRKAMTKRWANPAHIDLDAVLEDPFLQRILKQLDWAGRGPAGRRALDAVRTGWTEGMAAGLKREGEHFAEAIIDPEGGKTGIRQFMDKQSPPLPVRRNGVWIDAEHEDTKAEMIASGQLLPVGAPFYPGVTAIPHKQLAFGISRDPDTGAPRFGPPASHEREHIVPVIAPEPNEALVYMLTSEVNFNDIWALTGIPVSPFDAHDEDVQITGSGGLALVAALGSEVKGEGRLRVGDMVVVYSGTSDLLSPQAGDDPMFAGFAIQGYETKTGSHAQFLNVQGPQLHRVPPDLTLEQAGSYVLNLGTITRCLFTTLGIIPGKTIFVEGSATGTGLDALKSSVKTGLKATGLVSSEDRADFVKDQGAVGALNRKDPRFAALFTAVPDDPDAARQWEADGSVLLDEYRAINDGSLADFVVSHAGETAFPRSFQLLEENGTLAFYGASSGYHFAFMGKAGSASPSDMLARAQLRGGESVLLYYGPGSRDLADPLGLEMIEAARLYKARTVIVTTTDGQREFLQSLGLEESVEGIISLEGLKRRDSEFIWPDSLPRLPDARTDIERFKEGVRSYQQHTMKPFGTAVGRILGSPGNPRGVPDLVIERAGQDSLGVSTSLVKPFGGRVVYAEEMAGRRYTFYAPQVWTRQRRIIMPTANIFGTHLCNAHEVTMMNNMIAGGLLSVTEPQVVEWDGLPEAHQAMWDNRHTGATYVVNHALPAMGLRSRDELLEYWAASTN</sequence>
<evidence type="ECO:0000259" key="10">
    <source>
        <dbReference type="Pfam" id="PF13193"/>
    </source>
</evidence>
<evidence type="ECO:0000256" key="2">
    <source>
        <dbReference type="ARBA" id="ARBA00022450"/>
    </source>
</evidence>
<gene>
    <name evidence="11" type="ORF">GCM10010833_04340</name>
</gene>
<evidence type="ECO:0000256" key="7">
    <source>
        <dbReference type="ARBA" id="ARBA00022990"/>
    </source>
</evidence>
<dbReference type="SUPFAM" id="SSF52096">
    <property type="entry name" value="ClpP/crotonase"/>
    <property type="match status" value="1"/>
</dbReference>
<evidence type="ECO:0000256" key="1">
    <source>
        <dbReference type="ARBA" id="ARBA00013275"/>
    </source>
</evidence>
<evidence type="ECO:0000313" key="12">
    <source>
        <dbReference type="Proteomes" id="UP000614261"/>
    </source>
</evidence>
<dbReference type="CDD" id="cd06558">
    <property type="entry name" value="crotonase-like"/>
    <property type="match status" value="1"/>
</dbReference>
<dbReference type="Proteomes" id="UP000614261">
    <property type="component" value="Unassembled WGS sequence"/>
</dbReference>
<dbReference type="InterPro" id="IPR020845">
    <property type="entry name" value="AMP-binding_CS"/>
</dbReference>
<dbReference type="InterPro" id="IPR001753">
    <property type="entry name" value="Enoyl-CoA_hydra/iso"/>
</dbReference>
<evidence type="ECO:0000256" key="5">
    <source>
        <dbReference type="ARBA" id="ARBA00022741"/>
    </source>
</evidence>
<protein>
    <recommendedName>
        <fullName evidence="1">acetate--CoA ligase</fullName>
        <ecNumber evidence="1">6.2.1.1</ecNumber>
    </recommendedName>
</protein>
<feature type="domain" description="AMP-dependent synthetase/ligase" evidence="9">
    <location>
        <begin position="435"/>
        <end position="700"/>
    </location>
</feature>
<dbReference type="InterPro" id="IPR036291">
    <property type="entry name" value="NAD(P)-bd_dom_sf"/>
</dbReference>
<dbReference type="EC" id="6.2.1.1" evidence="1"/>
<name>A0ABQ1IUK4_9SPHN</name>
<evidence type="ECO:0000313" key="11">
    <source>
        <dbReference type="EMBL" id="GGB52789.1"/>
    </source>
</evidence>
<dbReference type="PANTHER" id="PTHR24095">
    <property type="entry name" value="ACETYL-COENZYME A SYNTHETASE"/>
    <property type="match status" value="1"/>
</dbReference>
<dbReference type="PROSITE" id="PS00166">
    <property type="entry name" value="ENOYL_COA_HYDRATASE"/>
    <property type="match status" value="1"/>
</dbReference>
<dbReference type="PROSITE" id="PS00455">
    <property type="entry name" value="AMP_BINDING"/>
    <property type="match status" value="1"/>
</dbReference>
<accession>A0ABQ1IUK4</accession>
<dbReference type="Gene3D" id="3.90.226.10">
    <property type="entry name" value="2-enoyl-CoA Hydratase, Chain A, domain 1"/>
    <property type="match status" value="1"/>
</dbReference>
<dbReference type="InterPro" id="IPR025110">
    <property type="entry name" value="AMP-bd_C"/>
</dbReference>
<dbReference type="SUPFAM" id="SSF50129">
    <property type="entry name" value="GroES-like"/>
    <property type="match status" value="1"/>
</dbReference>
<keyword evidence="2" id="KW-0596">Phosphopantetheine</keyword>
<evidence type="ECO:0000259" key="9">
    <source>
        <dbReference type="Pfam" id="PF00501"/>
    </source>
</evidence>
<dbReference type="Pfam" id="PF00378">
    <property type="entry name" value="ECH_1"/>
    <property type="match status" value="1"/>
</dbReference>
<dbReference type="Gene3D" id="3.30.300.30">
    <property type="match status" value="1"/>
</dbReference>
<proteinExistence type="predicted"/>
<dbReference type="InterPro" id="IPR045851">
    <property type="entry name" value="AMP-bd_C_sf"/>
</dbReference>
<evidence type="ECO:0000256" key="8">
    <source>
        <dbReference type="ARBA" id="ARBA00049556"/>
    </source>
</evidence>
<dbReference type="SUPFAM" id="SSF51735">
    <property type="entry name" value="NAD(P)-binding Rossmann-fold domains"/>
    <property type="match status" value="1"/>
</dbReference>
<dbReference type="Pfam" id="PF13193">
    <property type="entry name" value="AMP-binding_C"/>
    <property type="match status" value="1"/>
</dbReference>
<comment type="catalytic activity">
    <reaction evidence="8">
        <text>a (3S)-3-hydroxyacyl-CoA + NAD(+) = a 3-oxoacyl-CoA + NADH + H(+)</text>
        <dbReference type="Rhea" id="RHEA:22432"/>
        <dbReference type="ChEBI" id="CHEBI:15378"/>
        <dbReference type="ChEBI" id="CHEBI:57318"/>
        <dbReference type="ChEBI" id="CHEBI:57540"/>
        <dbReference type="ChEBI" id="CHEBI:57945"/>
        <dbReference type="ChEBI" id="CHEBI:90726"/>
        <dbReference type="EC" id="1.1.1.35"/>
    </reaction>
</comment>
<keyword evidence="12" id="KW-1185">Reference proteome</keyword>
<feature type="domain" description="AMP-dependent synthetase/ligase" evidence="9">
    <location>
        <begin position="204"/>
        <end position="286"/>
    </location>
</feature>
<dbReference type="Gene3D" id="3.90.180.10">
    <property type="entry name" value="Medium-chain alcohol dehydrogenases, catalytic domain"/>
    <property type="match status" value="2"/>
</dbReference>
<dbReference type="Pfam" id="PF00501">
    <property type="entry name" value="AMP-binding"/>
    <property type="match status" value="2"/>
</dbReference>
<reference evidence="12" key="1">
    <citation type="journal article" date="2019" name="Int. J. Syst. Evol. Microbiol.">
        <title>The Global Catalogue of Microorganisms (GCM) 10K type strain sequencing project: providing services to taxonomists for standard genome sequencing and annotation.</title>
        <authorList>
            <consortium name="The Broad Institute Genomics Platform"/>
            <consortium name="The Broad Institute Genome Sequencing Center for Infectious Disease"/>
            <person name="Wu L."/>
            <person name="Ma J."/>
        </authorList>
    </citation>
    <scope>NUCLEOTIDE SEQUENCE [LARGE SCALE GENOMIC DNA]</scope>
    <source>
        <strain evidence="12">CGMCC 1.12851</strain>
    </source>
</reference>
<dbReference type="Gene3D" id="3.40.50.12780">
    <property type="entry name" value="N-terminal domain of ligase-like"/>
    <property type="match status" value="2"/>
</dbReference>
<dbReference type="InterPro" id="IPR029045">
    <property type="entry name" value="ClpP/crotonase-like_dom_sf"/>
</dbReference>
<keyword evidence="4" id="KW-0436">Ligase</keyword>
<dbReference type="InterPro" id="IPR042099">
    <property type="entry name" value="ANL_N_sf"/>
</dbReference>
<dbReference type="InterPro" id="IPR011032">
    <property type="entry name" value="GroES-like_sf"/>
</dbReference>
<evidence type="ECO:0000256" key="3">
    <source>
        <dbReference type="ARBA" id="ARBA00022553"/>
    </source>
</evidence>
<keyword evidence="7" id="KW-0007">Acetylation</keyword>
<dbReference type="Gene3D" id="3.40.50.720">
    <property type="entry name" value="NAD(P)-binding Rossmann-like Domain"/>
    <property type="match status" value="2"/>
</dbReference>
<dbReference type="EMBL" id="BMGD01000001">
    <property type="protein sequence ID" value="GGB52789.1"/>
    <property type="molecule type" value="Genomic_DNA"/>
</dbReference>
<keyword evidence="5" id="KW-0547">Nucleotide-binding</keyword>